<protein>
    <recommendedName>
        <fullName evidence="7">AAA+ ATPase domain-containing protein</fullName>
    </recommendedName>
</protein>
<dbReference type="InterPro" id="IPR027417">
    <property type="entry name" value="P-loop_NTPase"/>
</dbReference>
<dbReference type="eggNOG" id="KOG2383">
    <property type="taxonomic scope" value="Eukaryota"/>
</dbReference>
<dbReference type="SUPFAM" id="SSF52540">
    <property type="entry name" value="P-loop containing nucleoside triphosphate hydrolases"/>
    <property type="match status" value="1"/>
</dbReference>
<evidence type="ECO:0000256" key="2">
    <source>
        <dbReference type="ARBA" id="ARBA00022741"/>
    </source>
</evidence>
<dbReference type="NCBIfam" id="NF040713">
    <property type="entry name" value="ZapE"/>
    <property type="match status" value="1"/>
</dbReference>
<keyword evidence="2" id="KW-0547">Nucleotide-binding</keyword>
<dbReference type="Gene3D" id="3.40.50.300">
    <property type="entry name" value="P-loop containing nucleotide triphosphate hydrolases"/>
    <property type="match status" value="1"/>
</dbReference>
<comment type="similarity">
    <text evidence="1">Belongs to the AFG1 ATPase family.</text>
</comment>
<dbReference type="GO" id="GO:0005739">
    <property type="term" value="C:mitochondrion"/>
    <property type="evidence" value="ECO:0007669"/>
    <property type="project" value="TreeGrafter"/>
</dbReference>
<dbReference type="AlphaFoldDB" id="K3WP45"/>
<evidence type="ECO:0000313" key="6">
    <source>
        <dbReference type="Proteomes" id="UP000019132"/>
    </source>
</evidence>
<dbReference type="HOGENOM" id="CLU_008681_3_0_1"/>
<dbReference type="InterPro" id="IPR005654">
    <property type="entry name" value="ATPase_AFG1-like"/>
</dbReference>
<dbReference type="FunCoup" id="K3WP45">
    <property type="interactions" value="97"/>
</dbReference>
<dbReference type="GO" id="GO:0005524">
    <property type="term" value="F:ATP binding"/>
    <property type="evidence" value="ECO:0007669"/>
    <property type="project" value="UniProtKB-KW"/>
</dbReference>
<dbReference type="InParanoid" id="K3WP45"/>
<evidence type="ECO:0000313" key="5">
    <source>
        <dbReference type="EnsemblProtists" id="PYU1_T006737"/>
    </source>
</evidence>
<dbReference type="PANTHER" id="PTHR12169:SF6">
    <property type="entry name" value="AFG1-LIKE ATPASE"/>
    <property type="match status" value="1"/>
</dbReference>
<keyword evidence="6" id="KW-1185">Reference proteome</keyword>
<name>K3WP45_GLOUD</name>
<dbReference type="OMA" id="FDEMQIT"/>
<organism evidence="5 6">
    <name type="scientific">Globisporangium ultimum (strain ATCC 200006 / CBS 805.95 / DAOM BR144)</name>
    <name type="common">Pythium ultimum</name>
    <dbReference type="NCBI Taxonomy" id="431595"/>
    <lineage>
        <taxon>Eukaryota</taxon>
        <taxon>Sar</taxon>
        <taxon>Stramenopiles</taxon>
        <taxon>Oomycota</taxon>
        <taxon>Peronosporomycetes</taxon>
        <taxon>Pythiales</taxon>
        <taxon>Pythiaceae</taxon>
        <taxon>Globisporangium</taxon>
    </lineage>
</organism>
<dbReference type="Pfam" id="PF03969">
    <property type="entry name" value="AFG1_ATPase"/>
    <property type="match status" value="1"/>
</dbReference>
<dbReference type="EnsemblProtists" id="PYU1_T006737">
    <property type="protein sequence ID" value="PYU1_T006737"/>
    <property type="gene ID" value="PYU1_G006724"/>
</dbReference>
<dbReference type="Proteomes" id="UP000019132">
    <property type="component" value="Unassembled WGS sequence"/>
</dbReference>
<evidence type="ECO:0000256" key="3">
    <source>
        <dbReference type="ARBA" id="ARBA00022840"/>
    </source>
</evidence>
<proteinExistence type="inferred from homology"/>
<feature type="compositionally biased region" description="Basic and acidic residues" evidence="4">
    <location>
        <begin position="93"/>
        <end position="111"/>
    </location>
</feature>
<reference evidence="6" key="1">
    <citation type="journal article" date="2010" name="Genome Biol.">
        <title>Genome sequence of the necrotrophic plant pathogen Pythium ultimum reveals original pathogenicity mechanisms and effector repertoire.</title>
        <authorList>
            <person name="Levesque C.A."/>
            <person name="Brouwer H."/>
            <person name="Cano L."/>
            <person name="Hamilton J.P."/>
            <person name="Holt C."/>
            <person name="Huitema E."/>
            <person name="Raffaele S."/>
            <person name="Robideau G.P."/>
            <person name="Thines M."/>
            <person name="Win J."/>
            <person name="Zerillo M.M."/>
            <person name="Beakes G.W."/>
            <person name="Boore J.L."/>
            <person name="Busam D."/>
            <person name="Dumas B."/>
            <person name="Ferriera S."/>
            <person name="Fuerstenberg S.I."/>
            <person name="Gachon C.M."/>
            <person name="Gaulin E."/>
            <person name="Govers F."/>
            <person name="Grenville-Briggs L."/>
            <person name="Horner N."/>
            <person name="Hostetler J."/>
            <person name="Jiang R.H."/>
            <person name="Johnson J."/>
            <person name="Krajaejun T."/>
            <person name="Lin H."/>
            <person name="Meijer H.J."/>
            <person name="Moore B."/>
            <person name="Morris P."/>
            <person name="Phuntmart V."/>
            <person name="Puiu D."/>
            <person name="Shetty J."/>
            <person name="Stajich J.E."/>
            <person name="Tripathy S."/>
            <person name="Wawra S."/>
            <person name="van West P."/>
            <person name="Whitty B.R."/>
            <person name="Coutinho P.M."/>
            <person name="Henrissat B."/>
            <person name="Martin F."/>
            <person name="Thomas P.D."/>
            <person name="Tyler B.M."/>
            <person name="De Vries R.P."/>
            <person name="Kamoun S."/>
            <person name="Yandell M."/>
            <person name="Tisserat N."/>
            <person name="Buell C.R."/>
        </authorList>
    </citation>
    <scope>NUCLEOTIDE SEQUENCE</scope>
    <source>
        <strain evidence="6">DAOM:BR144</strain>
    </source>
</reference>
<reference evidence="5" key="3">
    <citation type="submission" date="2015-02" db="UniProtKB">
        <authorList>
            <consortium name="EnsemblProtists"/>
        </authorList>
    </citation>
    <scope>IDENTIFICATION</scope>
    <source>
        <strain evidence="5">DAOM BR144</strain>
    </source>
</reference>
<dbReference type="VEuPathDB" id="FungiDB:PYU1_G006724"/>
<dbReference type="GO" id="GO:0016887">
    <property type="term" value="F:ATP hydrolysis activity"/>
    <property type="evidence" value="ECO:0007669"/>
    <property type="project" value="InterPro"/>
</dbReference>
<accession>K3WP45</accession>
<evidence type="ECO:0000256" key="4">
    <source>
        <dbReference type="SAM" id="MobiDB-lite"/>
    </source>
</evidence>
<keyword evidence="3" id="KW-0067">ATP-binding</keyword>
<feature type="region of interest" description="Disordered" evidence="4">
    <location>
        <begin position="93"/>
        <end position="121"/>
    </location>
</feature>
<dbReference type="PANTHER" id="PTHR12169">
    <property type="entry name" value="ATPASE N2B"/>
    <property type="match status" value="1"/>
</dbReference>
<feature type="region of interest" description="Disordered" evidence="4">
    <location>
        <begin position="19"/>
        <end position="40"/>
    </location>
</feature>
<evidence type="ECO:0008006" key="7">
    <source>
        <dbReference type="Google" id="ProtNLM"/>
    </source>
</evidence>
<evidence type="ECO:0000256" key="1">
    <source>
        <dbReference type="ARBA" id="ARBA00010322"/>
    </source>
</evidence>
<reference evidence="6" key="2">
    <citation type="submission" date="2010-04" db="EMBL/GenBank/DDBJ databases">
        <authorList>
            <person name="Buell R."/>
            <person name="Hamilton J."/>
            <person name="Hostetler J."/>
        </authorList>
    </citation>
    <scope>NUCLEOTIDE SEQUENCE [LARGE SCALE GENOMIC DNA]</scope>
    <source>
        <strain evidence="6">DAOM:BR144</strain>
    </source>
</reference>
<sequence>MPLLHTLLRRRSALLRSTRSSSSCATAASSDGGEAAASDAQTPSQVYASLMAQGGVTHDRAQAHVLKKYLDKLHTQLRGYALPVWEEYEATDGDHAATEPKQQRADAEEATKPQAITPSPPQVLVPRGLYLHGSVGTGKSMLMDLFFANVDAKQKRRVHFNKFMLEVHERIQAHKQHQLATFGRQRNIDLDPKKDGITRVAEQIADESHVLCFDEFQVTDIADALIMRKLFGVFFRKGVVMIATSNTPPSGLYRDGTNREYFLPFLDQLARHTKVVEINSDVDYRMLLSSSSSNEGDGRDRKLFLYPLNDAMNAQLEAKYQELLKSNGFDAKEEKLRIPVMMGRHLDVRGARNGVCRITFDELCNTEKGAADYKALCECFSAVVLEGVPSLNMEQHDQARRFILLIDELYEHRTKLLSSSAVPTHQVFNFDDASIEQQAYVPEDAAKLKNAQLEASLAQGIPAASSWDGPVGAYNPAKMAGLQVQNLCALQDLKVAFKRAVSRLQEMQSDKYLQQNEELRATRQKHLQHVLQ</sequence>
<dbReference type="EMBL" id="GL376635">
    <property type="status" value="NOT_ANNOTATED_CDS"/>
    <property type="molecule type" value="Genomic_DNA"/>
</dbReference>